<reference evidence="12" key="1">
    <citation type="submission" date="2021-12" db="EMBL/GenBank/DDBJ databases">
        <authorList>
            <person name="King R."/>
        </authorList>
    </citation>
    <scope>NUCLEOTIDE SEQUENCE</scope>
</reference>
<feature type="compositionally biased region" description="Low complexity" evidence="10">
    <location>
        <begin position="995"/>
        <end position="1013"/>
    </location>
</feature>
<dbReference type="PROSITE" id="PS00028">
    <property type="entry name" value="ZINC_FINGER_C2H2_1"/>
    <property type="match status" value="7"/>
</dbReference>
<dbReference type="InterPro" id="IPR051969">
    <property type="entry name" value="Zinc-finger_DNA-bd_regulators"/>
</dbReference>
<dbReference type="GO" id="GO:0005634">
    <property type="term" value="C:nucleus"/>
    <property type="evidence" value="ECO:0007669"/>
    <property type="project" value="UniProtKB-SubCell"/>
</dbReference>
<evidence type="ECO:0000256" key="3">
    <source>
        <dbReference type="ARBA" id="ARBA00022737"/>
    </source>
</evidence>
<dbReference type="OrthoDB" id="10042249at2759"/>
<keyword evidence="3" id="KW-0677">Repeat</keyword>
<accession>A0A9P0AWV5</accession>
<evidence type="ECO:0000313" key="12">
    <source>
        <dbReference type="EMBL" id="CAH0552090.1"/>
    </source>
</evidence>
<evidence type="ECO:0000256" key="10">
    <source>
        <dbReference type="SAM" id="MobiDB-lite"/>
    </source>
</evidence>
<comment type="subcellular location">
    <subcellularLocation>
        <location evidence="1">Nucleus</location>
    </subcellularLocation>
</comment>
<evidence type="ECO:0000256" key="4">
    <source>
        <dbReference type="ARBA" id="ARBA00022771"/>
    </source>
</evidence>
<feature type="domain" description="C2H2-type" evidence="11">
    <location>
        <begin position="1175"/>
        <end position="1202"/>
    </location>
</feature>
<dbReference type="Proteomes" id="UP001154078">
    <property type="component" value="Chromosome 2"/>
</dbReference>
<feature type="compositionally biased region" description="Acidic residues" evidence="10">
    <location>
        <begin position="1014"/>
        <end position="1025"/>
    </location>
</feature>
<keyword evidence="6" id="KW-0805">Transcription regulation</keyword>
<dbReference type="FunFam" id="3.30.160.60:FF:000594">
    <property type="entry name" value="Transcription factor HIVEP2"/>
    <property type="match status" value="1"/>
</dbReference>
<feature type="region of interest" description="Disordered" evidence="10">
    <location>
        <begin position="204"/>
        <end position="240"/>
    </location>
</feature>
<protein>
    <recommendedName>
        <fullName evidence="11">C2H2-type domain-containing protein</fullName>
    </recommendedName>
</protein>
<dbReference type="SUPFAM" id="SSF57667">
    <property type="entry name" value="beta-beta-alpha zinc fingers"/>
    <property type="match status" value="4"/>
</dbReference>
<organism evidence="12 13">
    <name type="scientific">Brassicogethes aeneus</name>
    <name type="common">Rape pollen beetle</name>
    <name type="synonym">Meligethes aeneus</name>
    <dbReference type="NCBI Taxonomy" id="1431903"/>
    <lineage>
        <taxon>Eukaryota</taxon>
        <taxon>Metazoa</taxon>
        <taxon>Ecdysozoa</taxon>
        <taxon>Arthropoda</taxon>
        <taxon>Hexapoda</taxon>
        <taxon>Insecta</taxon>
        <taxon>Pterygota</taxon>
        <taxon>Neoptera</taxon>
        <taxon>Endopterygota</taxon>
        <taxon>Coleoptera</taxon>
        <taxon>Polyphaga</taxon>
        <taxon>Cucujiformia</taxon>
        <taxon>Nitidulidae</taxon>
        <taxon>Meligethinae</taxon>
        <taxon>Brassicogethes</taxon>
    </lineage>
</organism>
<evidence type="ECO:0000259" key="11">
    <source>
        <dbReference type="PROSITE" id="PS50157"/>
    </source>
</evidence>
<feature type="region of interest" description="Disordered" evidence="10">
    <location>
        <begin position="992"/>
        <end position="1033"/>
    </location>
</feature>
<dbReference type="GO" id="GO:0008270">
    <property type="term" value="F:zinc ion binding"/>
    <property type="evidence" value="ECO:0007669"/>
    <property type="project" value="UniProtKB-KW"/>
</dbReference>
<keyword evidence="8" id="KW-0539">Nucleus</keyword>
<name>A0A9P0AWV5_BRAAE</name>
<evidence type="ECO:0000256" key="1">
    <source>
        <dbReference type="ARBA" id="ARBA00004123"/>
    </source>
</evidence>
<gene>
    <name evidence="12" type="ORF">MELIAE_LOCUS4548</name>
</gene>
<keyword evidence="4 9" id="KW-0863">Zinc-finger</keyword>
<sequence length="1338" mass="150968">MGSGVDSYLHKKFKKQLSIQNDYKVSVDVVEKNQEKTVNCRVQCGRVNDTISVPNQSTNNQNDFFDNNKSSISVECIQSSISYDVSDNEHIQTQTLTGPSTAFTSSTYEHININKPKNTDQESSQVKEEIQPPPDRNSSGKYVCNYCNLVCSKPSVLQKHIRAHTNERPYPCHSCGFSFKTRSNLYKHCRSRTHHNRVMGNKAQELVSEGESSRPIAYPEEKSNESQDSKKPYKPRFHTTSKENIEDDVITHRINCLINNNSSIVNSSDPIFARKRSTQEIPQEPINNNDYSLRVPYVDQRNSDEPLNLSNKNRKRSMSEVAEPTVQTAQKSLIKELLLKNVYSNHNMQCQYCKMIFQTVTELELHEFRSCKGKPSGAKYTRSSSVNVASILTQNKNAFDSIPYLQNTTFPLNSPGPFLGKTRLVDSDKSKSFSFDDGLRTLSSNDTNFPFEKRTPVKLFGGEVKITQTTGETKKFKIDNKETEKKSYDYDSKVSENRVIKFSLQSGGTVLTNKPKPEARVLQGYDNTPMSPSIDLRNVAKPQITFEKYEKEPSGEVEVPRSPNTNNLSYMPDIMDFSQKAVRLLTPTIKHPSIVMNRFNFDFEKERSRMHDPLETQGYSPLPRGLNARVPEPRLSPKSYNPLNLLVEGKIVRYVPGMPGPVVAEDPEDLAQKNRIIVTLPKRVPPSPIVKTFSEPMDTSETPPPLTPDVLMSPIKKFPLRIRSNNFKGKTDALEIKTDLETKSPTIKVIEFKSPVKELIGETKKFSRPNSLALKPTTASLKQHHGLTPTKFNQILISPDTPRVNKKYVEHYLHGNYFSYLDLKSSTKPVYCTLNKTQPFYVPHFSKLSMYSEWRQQDTKADKFYVSAYDSRQRSQRYSSAGKTTPDVVINSSFKTLVTEVPSESPEKDDISKSNPVLGGYESNEDYTYIRGRGRGRYVCDQCGIRCKKPSMLKKHLRTHSVDRPYTCIHCNFSFKTKGNLTKHMKSKVHTKNYSAGSGSSSSTQQSGTQSSDSDTDDSGMDSSDESTRQQEHEAAYGLLSLSQKNTQKITQNDVTGNLNRSCSPVPPNDNLMSVEEPKNNYVSNMVAERPVLNFPASSSPMNLTDVSVDKTFVDVATQQVKLEKNSLAKSVASEFLKLATKNEMNPDGSAIEAATFGPINKDVNDLIVKPEGNKSCTICAKTFSKPSQLRLHMNIHYLERPFRCEPCSTSFRTKGHLQKHERSAGHHNKLSSSPALSSSEPRPFKCTDCNTSFRIHGHLAKHLRSKMHIMKLECLAKIPFGLYAELERYNCLLTEINTCDGDQCLESLKTLAKKVFVNEPNKLNQLEDVAESMDADP</sequence>
<evidence type="ECO:0000256" key="9">
    <source>
        <dbReference type="PROSITE-ProRule" id="PRU00042"/>
    </source>
</evidence>
<feature type="domain" description="C2H2-type" evidence="11">
    <location>
        <begin position="1245"/>
        <end position="1274"/>
    </location>
</feature>
<feature type="domain" description="C2H2-type" evidence="11">
    <location>
        <begin position="170"/>
        <end position="199"/>
    </location>
</feature>
<feature type="region of interest" description="Disordered" evidence="10">
    <location>
        <begin position="113"/>
        <end position="137"/>
    </location>
</feature>
<dbReference type="InterPro" id="IPR013087">
    <property type="entry name" value="Znf_C2H2_type"/>
</dbReference>
<keyword evidence="7" id="KW-0804">Transcription</keyword>
<evidence type="ECO:0000256" key="5">
    <source>
        <dbReference type="ARBA" id="ARBA00022833"/>
    </source>
</evidence>
<dbReference type="InterPro" id="IPR003604">
    <property type="entry name" value="Matrin/U1-like-C_Znf_C2H2"/>
</dbReference>
<dbReference type="InterPro" id="IPR036236">
    <property type="entry name" value="Znf_C2H2_sf"/>
</dbReference>
<dbReference type="FunFam" id="3.30.160.60:FF:000145">
    <property type="entry name" value="Zinc finger protein 574"/>
    <property type="match status" value="2"/>
</dbReference>
<proteinExistence type="predicted"/>
<feature type="domain" description="C2H2-type" evidence="11">
    <location>
        <begin position="142"/>
        <end position="169"/>
    </location>
</feature>
<dbReference type="SMART" id="SM00451">
    <property type="entry name" value="ZnF_U1"/>
    <property type="match status" value="3"/>
</dbReference>
<feature type="domain" description="C2H2-type" evidence="11">
    <location>
        <begin position="966"/>
        <end position="995"/>
    </location>
</feature>
<keyword evidence="5" id="KW-0862">Zinc</keyword>
<evidence type="ECO:0000256" key="2">
    <source>
        <dbReference type="ARBA" id="ARBA00022723"/>
    </source>
</evidence>
<dbReference type="Pfam" id="PF12874">
    <property type="entry name" value="zf-met"/>
    <property type="match status" value="1"/>
</dbReference>
<dbReference type="PANTHER" id="PTHR45944">
    <property type="entry name" value="SCHNURRI, ISOFORM F"/>
    <property type="match status" value="1"/>
</dbReference>
<dbReference type="PANTHER" id="PTHR45944:SF2">
    <property type="entry name" value="SCHNURRI, ISOFORM F"/>
    <property type="match status" value="1"/>
</dbReference>
<feature type="region of interest" description="Disordered" evidence="10">
    <location>
        <begin position="1053"/>
        <end position="1073"/>
    </location>
</feature>
<evidence type="ECO:0000256" key="6">
    <source>
        <dbReference type="ARBA" id="ARBA00023015"/>
    </source>
</evidence>
<feature type="compositionally biased region" description="Low complexity" evidence="10">
    <location>
        <begin position="1231"/>
        <end position="1240"/>
    </location>
</feature>
<dbReference type="SMART" id="SM00355">
    <property type="entry name" value="ZnF_C2H2"/>
    <property type="match status" value="8"/>
</dbReference>
<evidence type="ECO:0000256" key="7">
    <source>
        <dbReference type="ARBA" id="ARBA00023163"/>
    </source>
</evidence>
<feature type="domain" description="C2H2-type" evidence="11">
    <location>
        <begin position="1203"/>
        <end position="1232"/>
    </location>
</feature>
<dbReference type="EMBL" id="OV121133">
    <property type="protein sequence ID" value="CAH0552090.1"/>
    <property type="molecule type" value="Genomic_DNA"/>
</dbReference>
<feature type="domain" description="C2H2-type" evidence="11">
    <location>
        <begin position="938"/>
        <end position="965"/>
    </location>
</feature>
<keyword evidence="2" id="KW-0479">Metal-binding</keyword>
<keyword evidence="13" id="KW-1185">Reference proteome</keyword>
<dbReference type="GO" id="GO:0000978">
    <property type="term" value="F:RNA polymerase II cis-regulatory region sequence-specific DNA binding"/>
    <property type="evidence" value="ECO:0007669"/>
    <property type="project" value="TreeGrafter"/>
</dbReference>
<dbReference type="Gene3D" id="3.30.160.60">
    <property type="entry name" value="Classic Zinc Finger"/>
    <property type="match status" value="7"/>
</dbReference>
<evidence type="ECO:0000256" key="8">
    <source>
        <dbReference type="ARBA" id="ARBA00023242"/>
    </source>
</evidence>
<evidence type="ECO:0000313" key="13">
    <source>
        <dbReference type="Proteomes" id="UP001154078"/>
    </source>
</evidence>
<feature type="compositionally biased region" description="Basic and acidic residues" evidence="10">
    <location>
        <begin position="219"/>
        <end position="231"/>
    </location>
</feature>
<feature type="region of interest" description="Disordered" evidence="10">
    <location>
        <begin position="1216"/>
        <end position="1243"/>
    </location>
</feature>
<dbReference type="FunFam" id="3.30.160.60:FF:000083">
    <property type="entry name" value="Immunodeficiency virus type I enhancer binding protein 1"/>
    <property type="match status" value="1"/>
</dbReference>
<dbReference type="GO" id="GO:0000981">
    <property type="term" value="F:DNA-binding transcription factor activity, RNA polymerase II-specific"/>
    <property type="evidence" value="ECO:0007669"/>
    <property type="project" value="TreeGrafter"/>
</dbReference>
<dbReference type="Pfam" id="PF00096">
    <property type="entry name" value="zf-C2H2"/>
    <property type="match status" value="4"/>
</dbReference>
<feature type="compositionally biased region" description="Basic and acidic residues" evidence="10">
    <location>
        <begin position="117"/>
        <end position="130"/>
    </location>
</feature>
<feature type="compositionally biased region" description="Polar residues" evidence="10">
    <location>
        <begin position="1053"/>
        <end position="1063"/>
    </location>
</feature>
<dbReference type="PROSITE" id="PS50157">
    <property type="entry name" value="ZINC_FINGER_C2H2_2"/>
    <property type="match status" value="7"/>
</dbReference>
<feature type="region of interest" description="Disordered" evidence="10">
    <location>
        <begin position="301"/>
        <end position="324"/>
    </location>
</feature>